<dbReference type="GO" id="GO:0004467">
    <property type="term" value="F:long-chain fatty acid-CoA ligase activity"/>
    <property type="evidence" value="ECO:0007669"/>
    <property type="project" value="TreeGrafter"/>
</dbReference>
<dbReference type="GO" id="GO:0016020">
    <property type="term" value="C:membrane"/>
    <property type="evidence" value="ECO:0007669"/>
    <property type="project" value="TreeGrafter"/>
</dbReference>
<dbReference type="InterPro" id="IPR020459">
    <property type="entry name" value="AMP-binding"/>
</dbReference>
<dbReference type="Gene3D" id="3.40.50.12780">
    <property type="entry name" value="N-terminal domain of ligase-like"/>
    <property type="match status" value="1"/>
</dbReference>
<dbReference type="EMBL" id="DTGZ01000138">
    <property type="protein sequence ID" value="HGV98140.1"/>
    <property type="molecule type" value="Genomic_DNA"/>
</dbReference>
<keyword evidence="2" id="KW-0067">ATP-binding</keyword>
<dbReference type="Pfam" id="PF00501">
    <property type="entry name" value="AMP-binding"/>
    <property type="match status" value="1"/>
</dbReference>
<dbReference type="InterPro" id="IPR042099">
    <property type="entry name" value="ANL_N_sf"/>
</dbReference>
<protein>
    <submittedName>
        <fullName evidence="4">Long-chain fatty acid--CoA ligase</fullName>
    </submittedName>
</protein>
<dbReference type="SUPFAM" id="SSF56801">
    <property type="entry name" value="Acetyl-CoA synthetase-like"/>
    <property type="match status" value="1"/>
</dbReference>
<organism evidence="4">
    <name type="scientific">candidate division WOR-3 bacterium</name>
    <dbReference type="NCBI Taxonomy" id="2052148"/>
    <lineage>
        <taxon>Bacteria</taxon>
        <taxon>Bacteria division WOR-3</taxon>
    </lineage>
</organism>
<evidence type="ECO:0000259" key="3">
    <source>
        <dbReference type="Pfam" id="PF00501"/>
    </source>
</evidence>
<reference evidence="4" key="1">
    <citation type="journal article" date="2020" name="mSystems">
        <title>Genome- and Community-Level Interaction Insights into Carbon Utilization and Element Cycling Functions of Hydrothermarchaeota in Hydrothermal Sediment.</title>
        <authorList>
            <person name="Zhou Z."/>
            <person name="Liu Y."/>
            <person name="Xu W."/>
            <person name="Pan J."/>
            <person name="Luo Z.H."/>
            <person name="Li M."/>
        </authorList>
    </citation>
    <scope>NUCLEOTIDE SEQUENCE [LARGE SCALE GENOMIC DNA]</scope>
    <source>
        <strain evidence="4">SpSt-774</strain>
    </source>
</reference>
<dbReference type="InterPro" id="IPR020845">
    <property type="entry name" value="AMP-binding_CS"/>
</dbReference>
<dbReference type="PROSITE" id="PS00455">
    <property type="entry name" value="AMP_BINDING"/>
    <property type="match status" value="1"/>
</dbReference>
<dbReference type="PANTHER" id="PTHR43272:SF33">
    <property type="entry name" value="AMP-BINDING DOMAIN-CONTAINING PROTEIN-RELATED"/>
    <property type="match status" value="1"/>
</dbReference>
<dbReference type="CDD" id="cd05907">
    <property type="entry name" value="VL_LC_FACS_like"/>
    <property type="match status" value="1"/>
</dbReference>
<dbReference type="Pfam" id="PF23562">
    <property type="entry name" value="AMP-binding_C_3"/>
    <property type="match status" value="1"/>
</dbReference>
<proteinExistence type="predicted"/>
<keyword evidence="4" id="KW-0436">Ligase</keyword>
<dbReference type="InterPro" id="IPR000873">
    <property type="entry name" value="AMP-dep_synth/lig_dom"/>
</dbReference>
<dbReference type="GO" id="GO:0005524">
    <property type="term" value="F:ATP binding"/>
    <property type="evidence" value="ECO:0007669"/>
    <property type="project" value="UniProtKB-KW"/>
</dbReference>
<dbReference type="PANTHER" id="PTHR43272">
    <property type="entry name" value="LONG-CHAIN-FATTY-ACID--COA LIGASE"/>
    <property type="match status" value="1"/>
</dbReference>
<accession>A0A7C4XN00</accession>
<name>A0A7C4XN00_UNCW3</name>
<keyword evidence="1" id="KW-0547">Nucleotide-binding</keyword>
<feature type="domain" description="AMP-dependent synthetase/ligase" evidence="3">
    <location>
        <begin position="10"/>
        <end position="417"/>
    </location>
</feature>
<evidence type="ECO:0000313" key="4">
    <source>
        <dbReference type="EMBL" id="HGV98140.1"/>
    </source>
</evidence>
<sequence>MNSIYDAFLEAVQRYPNRTALEYKREGINMKVSYQELNEAVTAVILSLKDLNLKKGDRVGILSYNRPEWIITDLATLALGGIVVPIYYMPGHLPPPEYVRYILKDAGIKILFIENHELYKNIELALEGLKDLEVIVLYEGFVQSPLKIEAFGNMLSRPVLYYLIKPPNGDDLATIVYTSGTTGEPKGVMLTHNNILSNAQTAGKRFHFTPEDSVISYLPLAHMFERTCGYYTVIINGGKIGFAQDITTVAQDAEEIKPTVVLAVPRVIEKVYNTVVQKIEGGSILKKGLVLSAVKNLNEYANLKYKNKPVPLWLKIKCSIFDKLVASKFRKLGGGRIRAIIVGGAPLNRDIAKILYIFGFNIVEGYGLTETSPCVACCTVEDNRLGTVGKPFEGVEVKIGENDEILVRGPNVMKGYLNKPEETAQAIDKEGWLHTGDQGRFDEYGNLIITGRIKEIIVTSGGKKIAPVPIEAKLTANPFIEQAMLCGDKRSYITALIVPDRRALEGYAKKVRLHYDYPALLKSSEIKELLRKEVATVNESLAQFEKIKAFIIIPESFSVENGLLTSTLKLKRNKILTRYWDLIDQMYRKEKREEIIYV</sequence>
<dbReference type="PRINTS" id="PR00154">
    <property type="entry name" value="AMPBINDING"/>
</dbReference>
<gene>
    <name evidence="4" type="ORF">ENV60_07585</name>
</gene>
<comment type="caution">
    <text evidence="4">The sequence shown here is derived from an EMBL/GenBank/DDBJ whole genome shotgun (WGS) entry which is preliminary data.</text>
</comment>
<dbReference type="AlphaFoldDB" id="A0A7C4XN00"/>
<evidence type="ECO:0000256" key="1">
    <source>
        <dbReference type="ARBA" id="ARBA00022741"/>
    </source>
</evidence>
<evidence type="ECO:0000256" key="2">
    <source>
        <dbReference type="ARBA" id="ARBA00022840"/>
    </source>
</evidence>